<comment type="caution">
    <text evidence="2">The sequence shown here is derived from an EMBL/GenBank/DDBJ whole genome shotgun (WGS) entry which is preliminary data.</text>
</comment>
<evidence type="ECO:0000313" key="3">
    <source>
        <dbReference type="Proteomes" id="UP000231343"/>
    </source>
</evidence>
<sequence>MRQKIFIGLLMMIFVSSICLAAPADRTKSTASGSGASKVAWRYGVDETAPFRVIMPLRGGKAIATNDRDGNVWMSTLGSGIGSGDYVEVFFESTPIEVRSTPPTGQINQLNGYVEISLPNGRLFRIGDGFNNSQVYLCLEIMYKTASGSRDLPMEISPEPLCGSLFGLIDGFAGMFYFTSGNQVKYGVKTLRQDLPPGRYYLKLTLKCSSFGLNTAGALYGAVVNRMNLRHAETVD</sequence>
<feature type="signal peptide" evidence="1">
    <location>
        <begin position="1"/>
        <end position="21"/>
    </location>
</feature>
<feature type="chain" id="PRO_5013587693" evidence="1">
    <location>
        <begin position="22"/>
        <end position="236"/>
    </location>
</feature>
<accession>A0A2H0XTZ3</accession>
<keyword evidence="1" id="KW-0732">Signal</keyword>
<dbReference type="AlphaFoldDB" id="A0A2H0XTZ3"/>
<dbReference type="Proteomes" id="UP000231343">
    <property type="component" value="Unassembled WGS sequence"/>
</dbReference>
<proteinExistence type="predicted"/>
<evidence type="ECO:0000313" key="2">
    <source>
        <dbReference type="EMBL" id="PIS28406.1"/>
    </source>
</evidence>
<name>A0A2H0XTZ3_UNCSA</name>
<organism evidence="2 3">
    <name type="scientific">Candidatus Saganbacteria bacterium CG08_land_8_20_14_0_20_45_16</name>
    <dbReference type="NCBI Taxonomy" id="2014293"/>
    <lineage>
        <taxon>Bacteria</taxon>
        <taxon>Bacillati</taxon>
        <taxon>Saganbacteria</taxon>
    </lineage>
</organism>
<protein>
    <submittedName>
        <fullName evidence="2">Uncharacterized protein</fullName>
    </submittedName>
</protein>
<gene>
    <name evidence="2" type="ORF">COT42_08215</name>
</gene>
<dbReference type="EMBL" id="PEYM01000135">
    <property type="protein sequence ID" value="PIS28406.1"/>
    <property type="molecule type" value="Genomic_DNA"/>
</dbReference>
<reference evidence="2 3" key="1">
    <citation type="submission" date="2017-09" db="EMBL/GenBank/DDBJ databases">
        <title>Depth-based differentiation of microbial function through sediment-hosted aquifers and enrichment of novel symbionts in the deep terrestrial subsurface.</title>
        <authorList>
            <person name="Probst A.J."/>
            <person name="Ladd B."/>
            <person name="Jarett J.K."/>
            <person name="Geller-Mcgrath D.E."/>
            <person name="Sieber C.M."/>
            <person name="Emerson J.B."/>
            <person name="Anantharaman K."/>
            <person name="Thomas B.C."/>
            <person name="Malmstrom R."/>
            <person name="Stieglmeier M."/>
            <person name="Klingl A."/>
            <person name="Woyke T."/>
            <person name="Ryan C.M."/>
            <person name="Banfield J.F."/>
        </authorList>
    </citation>
    <scope>NUCLEOTIDE SEQUENCE [LARGE SCALE GENOMIC DNA]</scope>
    <source>
        <strain evidence="2">CG08_land_8_20_14_0_20_45_16</strain>
    </source>
</reference>
<evidence type="ECO:0000256" key="1">
    <source>
        <dbReference type="SAM" id="SignalP"/>
    </source>
</evidence>